<name>A0A0B6Y578_9EUPU</name>
<proteinExistence type="predicted"/>
<protein>
    <submittedName>
        <fullName evidence="1">Uncharacterized protein</fullName>
    </submittedName>
</protein>
<evidence type="ECO:0000313" key="1">
    <source>
        <dbReference type="EMBL" id="CEK51258.1"/>
    </source>
</evidence>
<reference evidence="1" key="1">
    <citation type="submission" date="2014-12" db="EMBL/GenBank/DDBJ databases">
        <title>Insight into the proteome of Arion vulgaris.</title>
        <authorList>
            <person name="Aradska J."/>
            <person name="Bulat T."/>
            <person name="Smidak R."/>
            <person name="Sarate P."/>
            <person name="Gangsoo J."/>
            <person name="Sialana F."/>
            <person name="Bilban M."/>
            <person name="Lubec G."/>
        </authorList>
    </citation>
    <scope>NUCLEOTIDE SEQUENCE</scope>
    <source>
        <tissue evidence="1">Skin</tissue>
    </source>
</reference>
<dbReference type="AlphaFoldDB" id="A0A0B6Y578"/>
<feature type="non-terminal residue" evidence="1">
    <location>
        <position position="77"/>
    </location>
</feature>
<dbReference type="PANTHER" id="PTHR33667">
    <property type="entry name" value="SI:DKEY-57N24.6"/>
    <property type="match status" value="1"/>
</dbReference>
<organism evidence="1">
    <name type="scientific">Arion vulgaris</name>
    <dbReference type="NCBI Taxonomy" id="1028688"/>
    <lineage>
        <taxon>Eukaryota</taxon>
        <taxon>Metazoa</taxon>
        <taxon>Spiralia</taxon>
        <taxon>Lophotrochozoa</taxon>
        <taxon>Mollusca</taxon>
        <taxon>Gastropoda</taxon>
        <taxon>Heterobranchia</taxon>
        <taxon>Euthyneura</taxon>
        <taxon>Panpulmonata</taxon>
        <taxon>Eupulmonata</taxon>
        <taxon>Stylommatophora</taxon>
        <taxon>Helicina</taxon>
        <taxon>Arionoidea</taxon>
        <taxon>Arionidae</taxon>
        <taxon>Arion</taxon>
    </lineage>
</organism>
<gene>
    <name evidence="1" type="primary">ORF12977</name>
</gene>
<feature type="non-terminal residue" evidence="1">
    <location>
        <position position="1"/>
    </location>
</feature>
<dbReference type="PANTHER" id="PTHR33667:SF7">
    <property type="entry name" value="RIKEN CDNA 1810020O05 GENE"/>
    <property type="match status" value="1"/>
</dbReference>
<sequence length="77" mass="8711">AGAVDGPVDKPLSAGHYIQSGAMLKIKIQLTYPLTLSRKIMAREYIPSSKECPFNRIIFVFNYNHVDMLQNLQTLIM</sequence>
<accession>A0A0B6Y578</accession>
<dbReference type="EMBL" id="HACG01004393">
    <property type="protein sequence ID" value="CEK51258.1"/>
    <property type="molecule type" value="Transcribed_RNA"/>
</dbReference>